<dbReference type="InterPro" id="IPR015381">
    <property type="entry name" value="XLF-like_N"/>
</dbReference>
<evidence type="ECO:0000256" key="1">
    <source>
        <dbReference type="ARBA" id="ARBA00004123"/>
    </source>
</evidence>
<evidence type="ECO:0000256" key="4">
    <source>
        <dbReference type="ARBA" id="ARBA00023242"/>
    </source>
</evidence>
<feature type="region of interest" description="Disordered" evidence="5">
    <location>
        <begin position="274"/>
        <end position="298"/>
    </location>
</feature>
<sequence>MYSPWFYTQSTNLRYTEVWQYVFQVESVFRISLKMSSLINIAGSIHFITFEVKENSIISVCLTNFSETFKCEITKEEAITIAKKLNPHLEMNESKIISTITQATADDVSFCDNILKFKYKIAGVPYRFTWNLVKTDTSALIFPLLDALLRIKKQISDFRKLPNSDPMMLGQLPIYGDFNVTSILNDFKSMDVLSKTCASKIKIKEDPTVISPIKSGLQGGFILPRKKAFKKSSLFNVVTEKVTYESSDGSQPDSQPDEIIKENDKTIDDLQVKLGEKRKSRNENPKSKFQVAKKKFKI</sequence>
<reference evidence="7" key="1">
    <citation type="submission" date="2018-07" db="EMBL/GenBank/DDBJ databases">
        <authorList>
            <person name="Quirk P.G."/>
            <person name="Krulwich T.A."/>
        </authorList>
    </citation>
    <scope>NUCLEOTIDE SEQUENCE</scope>
</reference>
<evidence type="ECO:0000256" key="3">
    <source>
        <dbReference type="ARBA" id="ARBA00023204"/>
    </source>
</evidence>
<dbReference type="GO" id="GO:0005634">
    <property type="term" value="C:nucleus"/>
    <property type="evidence" value="ECO:0007669"/>
    <property type="project" value="UniProtKB-SubCell"/>
</dbReference>
<dbReference type="AlphaFoldDB" id="A0A336MDC8"/>
<feature type="compositionally biased region" description="Basic and acidic residues" evidence="5">
    <location>
        <begin position="274"/>
        <end position="286"/>
    </location>
</feature>
<accession>A0A336MDC8</accession>
<dbReference type="InterPro" id="IPR038051">
    <property type="entry name" value="XRCC4-like_N_sf"/>
</dbReference>
<keyword evidence="2" id="KW-0227">DNA damage</keyword>
<comment type="subcellular location">
    <subcellularLocation>
        <location evidence="1">Nucleus</location>
    </subcellularLocation>
</comment>
<evidence type="ECO:0000256" key="2">
    <source>
        <dbReference type="ARBA" id="ARBA00022763"/>
    </source>
</evidence>
<proteinExistence type="predicted"/>
<feature type="domain" description="XLF-like N-terminal" evidence="6">
    <location>
        <begin position="46"/>
        <end position="132"/>
    </location>
</feature>
<evidence type="ECO:0000256" key="5">
    <source>
        <dbReference type="SAM" id="MobiDB-lite"/>
    </source>
</evidence>
<evidence type="ECO:0000259" key="6">
    <source>
        <dbReference type="Pfam" id="PF09302"/>
    </source>
</evidence>
<name>A0A336MDC8_CULSO</name>
<organism evidence="7">
    <name type="scientific">Culicoides sonorensis</name>
    <name type="common">Biting midge</name>
    <dbReference type="NCBI Taxonomy" id="179676"/>
    <lineage>
        <taxon>Eukaryota</taxon>
        <taxon>Metazoa</taxon>
        <taxon>Ecdysozoa</taxon>
        <taxon>Arthropoda</taxon>
        <taxon>Hexapoda</taxon>
        <taxon>Insecta</taxon>
        <taxon>Pterygota</taxon>
        <taxon>Neoptera</taxon>
        <taxon>Endopterygota</taxon>
        <taxon>Diptera</taxon>
        <taxon>Nematocera</taxon>
        <taxon>Chironomoidea</taxon>
        <taxon>Ceratopogonidae</taxon>
        <taxon>Ceratopogoninae</taxon>
        <taxon>Culicoides</taxon>
        <taxon>Monoculicoides</taxon>
    </lineage>
</organism>
<dbReference type="CDD" id="cd22285">
    <property type="entry name" value="HD_XLF_N"/>
    <property type="match status" value="1"/>
</dbReference>
<dbReference type="Pfam" id="PF09302">
    <property type="entry name" value="XLF"/>
    <property type="match status" value="1"/>
</dbReference>
<dbReference type="GO" id="GO:0006303">
    <property type="term" value="P:double-strand break repair via nonhomologous end joining"/>
    <property type="evidence" value="ECO:0007669"/>
    <property type="project" value="UniProtKB-ARBA"/>
</dbReference>
<protein>
    <submittedName>
        <fullName evidence="7">CSON013383 protein</fullName>
    </submittedName>
</protein>
<keyword evidence="4" id="KW-0539">Nucleus</keyword>
<evidence type="ECO:0000313" key="7">
    <source>
        <dbReference type="EMBL" id="SSX26397.1"/>
    </source>
</evidence>
<gene>
    <name evidence="7" type="primary">CSON013383</name>
</gene>
<dbReference type="EMBL" id="UFQT01000673">
    <property type="protein sequence ID" value="SSX26397.1"/>
    <property type="molecule type" value="Genomic_DNA"/>
</dbReference>
<dbReference type="VEuPathDB" id="VectorBase:CSON013383"/>
<keyword evidence="3" id="KW-0234">DNA repair</keyword>
<dbReference type="Gene3D" id="2.170.210.10">
    <property type="entry name" value="DNA double-strand break repair and VJ recombination XRCC4, N-terminal"/>
    <property type="match status" value="1"/>
</dbReference>